<keyword evidence="3" id="KW-1185">Reference proteome</keyword>
<dbReference type="EMBL" id="BMAU01021199">
    <property type="protein sequence ID" value="GFX97694.1"/>
    <property type="molecule type" value="Genomic_DNA"/>
</dbReference>
<accession>A0A8X6V984</accession>
<evidence type="ECO:0000313" key="3">
    <source>
        <dbReference type="Proteomes" id="UP000887159"/>
    </source>
</evidence>
<proteinExistence type="predicted"/>
<evidence type="ECO:0000256" key="1">
    <source>
        <dbReference type="SAM" id="MobiDB-lite"/>
    </source>
</evidence>
<organism evidence="2 3">
    <name type="scientific">Trichonephila clavipes</name>
    <name type="common">Golden silk orbweaver</name>
    <name type="synonym">Nephila clavipes</name>
    <dbReference type="NCBI Taxonomy" id="2585209"/>
    <lineage>
        <taxon>Eukaryota</taxon>
        <taxon>Metazoa</taxon>
        <taxon>Ecdysozoa</taxon>
        <taxon>Arthropoda</taxon>
        <taxon>Chelicerata</taxon>
        <taxon>Arachnida</taxon>
        <taxon>Araneae</taxon>
        <taxon>Araneomorphae</taxon>
        <taxon>Entelegynae</taxon>
        <taxon>Araneoidea</taxon>
        <taxon>Nephilidae</taxon>
        <taxon>Trichonephila</taxon>
    </lineage>
</organism>
<dbReference type="Proteomes" id="UP000887159">
    <property type="component" value="Unassembled WGS sequence"/>
</dbReference>
<sequence length="122" mass="13338">MNSSQHRCRNQVSTSDDQTQQRSLNSSLGDTIGSPLVPLSDQLLNGSKSIRPNASPHSSSTSVIYGPWFTTFVTSLIVDSPILPYTIYFYHGGSRTVHKLSRVGNASTLCLKVNDHGFLEVL</sequence>
<comment type="caution">
    <text evidence="2">The sequence shown here is derived from an EMBL/GenBank/DDBJ whole genome shotgun (WGS) entry which is preliminary data.</text>
</comment>
<reference evidence="2" key="1">
    <citation type="submission" date="2020-08" db="EMBL/GenBank/DDBJ databases">
        <title>Multicomponent nature underlies the extraordinary mechanical properties of spider dragline silk.</title>
        <authorList>
            <person name="Kono N."/>
            <person name="Nakamura H."/>
            <person name="Mori M."/>
            <person name="Yoshida Y."/>
            <person name="Ohtoshi R."/>
            <person name="Malay A.D."/>
            <person name="Moran D.A.P."/>
            <person name="Tomita M."/>
            <person name="Numata K."/>
            <person name="Arakawa K."/>
        </authorList>
    </citation>
    <scope>NUCLEOTIDE SEQUENCE</scope>
</reference>
<feature type="compositionally biased region" description="Polar residues" evidence="1">
    <location>
        <begin position="1"/>
        <end position="29"/>
    </location>
</feature>
<name>A0A8X6V984_TRICX</name>
<evidence type="ECO:0000313" key="2">
    <source>
        <dbReference type="EMBL" id="GFX97694.1"/>
    </source>
</evidence>
<dbReference type="AlphaFoldDB" id="A0A8X6V984"/>
<feature type="region of interest" description="Disordered" evidence="1">
    <location>
        <begin position="1"/>
        <end position="35"/>
    </location>
</feature>
<gene>
    <name evidence="2" type="ORF">TNCV_3065811</name>
</gene>
<protein>
    <submittedName>
        <fullName evidence="2">Uncharacterized protein</fullName>
    </submittedName>
</protein>